<dbReference type="InterPro" id="IPR033985">
    <property type="entry name" value="SusD-like_N"/>
</dbReference>
<dbReference type="SUPFAM" id="SSF48452">
    <property type="entry name" value="TPR-like"/>
    <property type="match status" value="1"/>
</dbReference>
<evidence type="ECO:0000259" key="6">
    <source>
        <dbReference type="Pfam" id="PF07980"/>
    </source>
</evidence>
<accession>A0A1M4ZHL5</accession>
<evidence type="ECO:0000256" key="1">
    <source>
        <dbReference type="ARBA" id="ARBA00004442"/>
    </source>
</evidence>
<comment type="similarity">
    <text evidence="2">Belongs to the SusD family.</text>
</comment>
<evidence type="ECO:0000256" key="3">
    <source>
        <dbReference type="ARBA" id="ARBA00022729"/>
    </source>
</evidence>
<feature type="domain" description="SusD-like N-terminal" evidence="7">
    <location>
        <begin position="92"/>
        <end position="227"/>
    </location>
</feature>
<reference evidence="8 9" key="1">
    <citation type="submission" date="2016-11" db="EMBL/GenBank/DDBJ databases">
        <authorList>
            <person name="Jaros S."/>
            <person name="Januszkiewicz K."/>
            <person name="Wedrychowicz H."/>
        </authorList>
    </citation>
    <scope>NUCLEOTIDE SEQUENCE [LARGE SCALE GENOMIC DNA]</scope>
    <source>
        <strain evidence="8 9">DSM 26897</strain>
    </source>
</reference>
<dbReference type="Gene3D" id="1.25.40.390">
    <property type="match status" value="1"/>
</dbReference>
<keyword evidence="9" id="KW-1185">Reference proteome</keyword>
<evidence type="ECO:0000259" key="7">
    <source>
        <dbReference type="Pfam" id="PF14322"/>
    </source>
</evidence>
<name>A0A1M4ZHL5_9BACT</name>
<keyword evidence="4" id="KW-0472">Membrane</keyword>
<dbReference type="InterPro" id="IPR012944">
    <property type="entry name" value="SusD_RagB_dom"/>
</dbReference>
<evidence type="ECO:0000313" key="8">
    <source>
        <dbReference type="EMBL" id="SHF17448.1"/>
    </source>
</evidence>
<keyword evidence="3" id="KW-0732">Signal</keyword>
<sequence length="525" mass="58406">MKKHTFYKWTLLLALPALLVVAGCRKFLDRKPLTATLEDLNQGALEGQVLGMYTNLRTLAGFSLLPWIDFHSIRDDDAQKGSDINDGAEIVATFDRYQYSKDDWAPNTYWNDHYTMINLANNAVAAADSLKVSDAASLRNVGEACFFRAYTYFELVKNYGDVPLINFPIRNPNDGIRDRSPAARIYEFIDSNLQVAAALLPPSSASYGAGFQGRLTRGAANALWAQTHLFRRNWAQVVSLCNLVTADGYSLMPEFSDVWRESGENGPESIFEMQAYVGPGAATNSALDNGSDWGTMQQVRRNGAPVEWNLGWGWNVPTDKLETEWPANDPRKQKTILYSGQSDGGPQFGGFGATLPPYTNPSGTGGLAQRFWNKKLYTGNDPAIRQSTGFVNNAGNARWINHRILRYADVLLMLAEAQNELGNGPAAAAALEQVRKRASGGLDPATRTVVPYIAFQNQEQMRQAIKEERRWELAMEGYRFYDLVRWGDAQQVLGPLGYTSRARFYPIPQKAIDLSGGVLTQNPEW</sequence>
<dbReference type="GO" id="GO:0009279">
    <property type="term" value="C:cell outer membrane"/>
    <property type="evidence" value="ECO:0007669"/>
    <property type="project" value="UniProtKB-SubCell"/>
</dbReference>
<proteinExistence type="inferred from homology"/>
<dbReference type="PROSITE" id="PS51257">
    <property type="entry name" value="PROKAR_LIPOPROTEIN"/>
    <property type="match status" value="1"/>
</dbReference>
<organism evidence="8 9">
    <name type="scientific">Cnuella takakiae</name>
    <dbReference type="NCBI Taxonomy" id="1302690"/>
    <lineage>
        <taxon>Bacteria</taxon>
        <taxon>Pseudomonadati</taxon>
        <taxon>Bacteroidota</taxon>
        <taxon>Chitinophagia</taxon>
        <taxon>Chitinophagales</taxon>
        <taxon>Chitinophagaceae</taxon>
        <taxon>Cnuella</taxon>
    </lineage>
</organism>
<gene>
    <name evidence="8" type="ORF">SAMN05444008_105223</name>
</gene>
<keyword evidence="5" id="KW-0998">Cell outer membrane</keyword>
<evidence type="ECO:0000313" key="9">
    <source>
        <dbReference type="Proteomes" id="UP000184368"/>
    </source>
</evidence>
<dbReference type="Proteomes" id="UP000184368">
    <property type="component" value="Unassembled WGS sequence"/>
</dbReference>
<dbReference type="STRING" id="1302690.BUE76_21720"/>
<dbReference type="Pfam" id="PF07980">
    <property type="entry name" value="SusD_RagB"/>
    <property type="match status" value="1"/>
</dbReference>
<dbReference type="RefSeq" id="WP_073042127.1">
    <property type="nucleotide sequence ID" value="NZ_FQUO01000005.1"/>
</dbReference>
<dbReference type="Pfam" id="PF14322">
    <property type="entry name" value="SusD-like_3"/>
    <property type="match status" value="1"/>
</dbReference>
<dbReference type="EMBL" id="FQUO01000005">
    <property type="protein sequence ID" value="SHF17448.1"/>
    <property type="molecule type" value="Genomic_DNA"/>
</dbReference>
<protein>
    <submittedName>
        <fullName evidence="8">Starch-binding associating with outer membrane</fullName>
    </submittedName>
</protein>
<evidence type="ECO:0000256" key="5">
    <source>
        <dbReference type="ARBA" id="ARBA00023237"/>
    </source>
</evidence>
<feature type="domain" description="RagB/SusD" evidence="6">
    <location>
        <begin position="320"/>
        <end position="494"/>
    </location>
</feature>
<dbReference type="AlphaFoldDB" id="A0A1M4ZHL5"/>
<evidence type="ECO:0000256" key="2">
    <source>
        <dbReference type="ARBA" id="ARBA00006275"/>
    </source>
</evidence>
<evidence type="ECO:0000256" key="4">
    <source>
        <dbReference type="ARBA" id="ARBA00023136"/>
    </source>
</evidence>
<dbReference type="OrthoDB" id="636214at2"/>
<dbReference type="InterPro" id="IPR011990">
    <property type="entry name" value="TPR-like_helical_dom_sf"/>
</dbReference>
<comment type="subcellular location">
    <subcellularLocation>
        <location evidence="1">Cell outer membrane</location>
    </subcellularLocation>
</comment>